<dbReference type="OrthoDB" id="2405214at2759"/>
<sequence>MDLDSLLIPIELLQSDNEQSDIEQLDIKLSNIEQSDIEQSDIEQLDIEQLDIRDCYKIFDNYEMTDDEYSSNSLVVSEEHVLKKKQNCGMNSKTILKKAKRLKYIECVSGFITFGGALPINKVAKELFPLRFSNEAKFSYSKLTPDQSRKLNDKLSARSKWKIDQECLYVHSSNAISKPILKPENRHYMPKLYFKNNPLLKFLRNFDIKEFWISISYTNETNTILFWHKEHKKGIQNLKYSEDFIHFMAILSSISPKAYNFYQTNLAGQML</sequence>
<gene>
    <name evidence="1" type="ORF">C2G38_2215158</name>
</gene>
<protein>
    <submittedName>
        <fullName evidence="1">Uncharacterized protein</fullName>
    </submittedName>
</protein>
<reference evidence="1 2" key="1">
    <citation type="submission" date="2018-06" db="EMBL/GenBank/DDBJ databases">
        <title>Comparative genomics reveals the genomic features of Rhizophagus irregularis, R. cerebriforme, R. diaphanum and Gigaspora rosea, and their symbiotic lifestyle signature.</title>
        <authorList>
            <person name="Morin E."/>
            <person name="San Clemente H."/>
            <person name="Chen E.C.H."/>
            <person name="De La Providencia I."/>
            <person name="Hainaut M."/>
            <person name="Kuo A."/>
            <person name="Kohler A."/>
            <person name="Murat C."/>
            <person name="Tang N."/>
            <person name="Roy S."/>
            <person name="Loubradou J."/>
            <person name="Henrissat B."/>
            <person name="Grigoriev I.V."/>
            <person name="Corradi N."/>
            <person name="Roux C."/>
            <person name="Martin F.M."/>
        </authorList>
    </citation>
    <scope>NUCLEOTIDE SEQUENCE [LARGE SCALE GENOMIC DNA]</scope>
    <source>
        <strain evidence="1 2">DAOM 194757</strain>
    </source>
</reference>
<organism evidence="1 2">
    <name type="scientific">Gigaspora rosea</name>
    <dbReference type="NCBI Taxonomy" id="44941"/>
    <lineage>
        <taxon>Eukaryota</taxon>
        <taxon>Fungi</taxon>
        <taxon>Fungi incertae sedis</taxon>
        <taxon>Mucoromycota</taxon>
        <taxon>Glomeromycotina</taxon>
        <taxon>Glomeromycetes</taxon>
        <taxon>Diversisporales</taxon>
        <taxon>Gigasporaceae</taxon>
        <taxon>Gigaspora</taxon>
    </lineage>
</organism>
<dbReference type="EMBL" id="QKWP01001698">
    <property type="protein sequence ID" value="RIB07202.1"/>
    <property type="molecule type" value="Genomic_DNA"/>
</dbReference>
<keyword evidence="2" id="KW-1185">Reference proteome</keyword>
<evidence type="ECO:0000313" key="1">
    <source>
        <dbReference type="EMBL" id="RIB07202.1"/>
    </source>
</evidence>
<evidence type="ECO:0000313" key="2">
    <source>
        <dbReference type="Proteomes" id="UP000266673"/>
    </source>
</evidence>
<name>A0A397UAC3_9GLOM</name>
<comment type="caution">
    <text evidence="1">The sequence shown here is derived from an EMBL/GenBank/DDBJ whole genome shotgun (WGS) entry which is preliminary data.</text>
</comment>
<proteinExistence type="predicted"/>
<dbReference type="AlphaFoldDB" id="A0A397UAC3"/>
<accession>A0A397UAC3</accession>
<dbReference type="Proteomes" id="UP000266673">
    <property type="component" value="Unassembled WGS sequence"/>
</dbReference>